<reference evidence="3" key="1">
    <citation type="submission" date="2021-02" db="EMBL/GenBank/DDBJ databases">
        <authorList>
            <person name="Nowell W R."/>
        </authorList>
    </citation>
    <scope>NUCLEOTIDE SEQUENCE</scope>
</reference>
<evidence type="ECO:0000256" key="2">
    <source>
        <dbReference type="ARBA" id="ARBA00022803"/>
    </source>
</evidence>
<dbReference type="PANTHER" id="PTHR45641:SF19">
    <property type="entry name" value="NEPHROCYSTIN-3"/>
    <property type="match status" value="1"/>
</dbReference>
<comment type="caution">
    <text evidence="3">The sequence shown here is derived from an EMBL/GenBank/DDBJ whole genome shotgun (WGS) entry which is preliminary data.</text>
</comment>
<protein>
    <recommendedName>
        <fullName evidence="5">Tetratricopeptide repeat protein</fullName>
    </recommendedName>
</protein>
<proteinExistence type="predicted"/>
<evidence type="ECO:0000313" key="4">
    <source>
        <dbReference type="Proteomes" id="UP000676336"/>
    </source>
</evidence>
<keyword evidence="2" id="KW-0802">TPR repeat</keyword>
<evidence type="ECO:0000256" key="1">
    <source>
        <dbReference type="ARBA" id="ARBA00022737"/>
    </source>
</evidence>
<feature type="non-terminal residue" evidence="3">
    <location>
        <position position="1"/>
    </location>
</feature>
<dbReference type="Gene3D" id="1.25.40.10">
    <property type="entry name" value="Tetratricopeptide repeat domain"/>
    <property type="match status" value="1"/>
</dbReference>
<gene>
    <name evidence="3" type="ORF">SMN809_LOCUS82345</name>
</gene>
<feature type="non-terminal residue" evidence="3">
    <location>
        <position position="142"/>
    </location>
</feature>
<dbReference type="InterPro" id="IPR011990">
    <property type="entry name" value="TPR-like_helical_dom_sf"/>
</dbReference>
<organism evidence="3 4">
    <name type="scientific">Rotaria magnacalcarata</name>
    <dbReference type="NCBI Taxonomy" id="392030"/>
    <lineage>
        <taxon>Eukaryota</taxon>
        <taxon>Metazoa</taxon>
        <taxon>Spiralia</taxon>
        <taxon>Gnathifera</taxon>
        <taxon>Rotifera</taxon>
        <taxon>Eurotatoria</taxon>
        <taxon>Bdelloidea</taxon>
        <taxon>Philodinida</taxon>
        <taxon>Philodinidae</taxon>
        <taxon>Rotaria</taxon>
    </lineage>
</organism>
<accession>A0A8S3JT69</accession>
<dbReference type="Proteomes" id="UP000676336">
    <property type="component" value="Unassembled WGS sequence"/>
</dbReference>
<dbReference type="InterPro" id="IPR019734">
    <property type="entry name" value="TPR_rpt"/>
</dbReference>
<keyword evidence="1" id="KW-0677">Repeat</keyword>
<dbReference type="SMART" id="SM00028">
    <property type="entry name" value="TPR"/>
    <property type="match status" value="3"/>
</dbReference>
<sequence length="142" mass="16813">MTLCHEDDHELKFVIEQMKKNDDYTNSEKSHLSFCNVLFEMGKYDHAEKYLHNLLNELSPDHEDIARCYDMLGDVARKKDELDLGLEWYSKSLKTKKKKSVTNNPEIGKSYVNISRIHRKKDNLDLAMESLKKALRIFERVY</sequence>
<name>A0A8S3JT69_9BILA</name>
<evidence type="ECO:0000313" key="3">
    <source>
        <dbReference type="EMBL" id="CAF5221405.1"/>
    </source>
</evidence>
<dbReference type="Pfam" id="PF13424">
    <property type="entry name" value="TPR_12"/>
    <property type="match status" value="1"/>
</dbReference>
<dbReference type="EMBL" id="CAJOBI010351345">
    <property type="protein sequence ID" value="CAF5221405.1"/>
    <property type="molecule type" value="Genomic_DNA"/>
</dbReference>
<dbReference type="PANTHER" id="PTHR45641">
    <property type="entry name" value="TETRATRICOPEPTIDE REPEAT PROTEIN (AFU_ORTHOLOGUE AFUA_6G03870)"/>
    <property type="match status" value="1"/>
</dbReference>
<dbReference type="SUPFAM" id="SSF48452">
    <property type="entry name" value="TPR-like"/>
    <property type="match status" value="1"/>
</dbReference>
<dbReference type="AlphaFoldDB" id="A0A8S3JT69"/>
<evidence type="ECO:0008006" key="5">
    <source>
        <dbReference type="Google" id="ProtNLM"/>
    </source>
</evidence>